<name>A0ABY1QWL7_9SPHN</name>
<feature type="chain" id="PRO_5046209911" evidence="1">
    <location>
        <begin position="28"/>
        <end position="303"/>
    </location>
</feature>
<accession>A0ABY1QWL7</accession>
<evidence type="ECO:0000313" key="2">
    <source>
        <dbReference type="EMBL" id="SMP82538.1"/>
    </source>
</evidence>
<dbReference type="EMBL" id="FXUI01000025">
    <property type="protein sequence ID" value="SMP82538.1"/>
    <property type="molecule type" value="Genomic_DNA"/>
</dbReference>
<dbReference type="Pfam" id="PF13557">
    <property type="entry name" value="Phenol_MetA_deg"/>
    <property type="match status" value="1"/>
</dbReference>
<comment type="caution">
    <text evidence="2">The sequence shown here is derived from an EMBL/GenBank/DDBJ whole genome shotgun (WGS) entry which is preliminary data.</text>
</comment>
<reference evidence="2 3" key="1">
    <citation type="submission" date="2017-05" db="EMBL/GenBank/DDBJ databases">
        <authorList>
            <person name="Varghese N."/>
            <person name="Submissions S."/>
        </authorList>
    </citation>
    <scope>NUCLEOTIDE SEQUENCE [LARGE SCALE GENOMIC DNA]</scope>
    <source>
        <strain evidence="2 3">SM16</strain>
    </source>
</reference>
<feature type="signal peptide" evidence="1">
    <location>
        <begin position="1"/>
        <end position="27"/>
    </location>
</feature>
<dbReference type="Proteomes" id="UP001157910">
    <property type="component" value="Unassembled WGS sequence"/>
</dbReference>
<protein>
    <submittedName>
        <fullName evidence="2">Uncharacterized conserved protein</fullName>
    </submittedName>
</protein>
<proteinExistence type="predicted"/>
<keyword evidence="1" id="KW-0732">Signal</keyword>
<keyword evidence="3" id="KW-1185">Reference proteome</keyword>
<gene>
    <name evidence="2" type="ORF">SAMN06296065_1257</name>
</gene>
<sequence>MLNHTVPEALMPALLLAGVAVCGSAQANEGPTAYLPGATTGIPIGALPPPGVYVAGSVYTPYGEVVDGDGNTTPIMIANHSASINVTWASPYTILGARYGASATQIAAVHVFDAKKVGGNSSSTTGLFNTIIQPVILSWDVGSDVHVSTAHAVYLNNGQYSSRNGVRSEKAFANNYWSYQPSVAVSYLPKNWNLTANFLFTTNSINRETHYRTGDTFYADFTAARTSGKTTAGLIGSVVQQVEDDRVRGVRAGNGNRTQHFMAGPMIAHDFGKFSLSARYLANLHSRNDINLDIAFLTISGKL</sequence>
<organism evidence="2 3">
    <name type="scientific">Novosphingobium panipatense</name>
    <dbReference type="NCBI Taxonomy" id="428991"/>
    <lineage>
        <taxon>Bacteria</taxon>
        <taxon>Pseudomonadati</taxon>
        <taxon>Pseudomonadota</taxon>
        <taxon>Alphaproteobacteria</taxon>
        <taxon>Sphingomonadales</taxon>
        <taxon>Sphingomonadaceae</taxon>
        <taxon>Novosphingobium</taxon>
    </lineage>
</organism>
<dbReference type="RefSeq" id="WP_283407200.1">
    <property type="nucleotide sequence ID" value="NZ_FXUI01000025.1"/>
</dbReference>
<dbReference type="InterPro" id="IPR025737">
    <property type="entry name" value="FApF"/>
</dbReference>
<evidence type="ECO:0000313" key="3">
    <source>
        <dbReference type="Proteomes" id="UP001157910"/>
    </source>
</evidence>
<evidence type="ECO:0000256" key="1">
    <source>
        <dbReference type="SAM" id="SignalP"/>
    </source>
</evidence>